<proteinExistence type="predicted"/>
<keyword evidence="1" id="KW-0809">Transit peptide</keyword>
<evidence type="ECO:0000313" key="4">
    <source>
        <dbReference type="Proteomes" id="UP000000321"/>
    </source>
</evidence>
<sequence>MPYARLPERSLLAVTGEAAHHFLQNLVTADLDSLADGEMRPCALLTPQGRILFEFLIGKQADGLRIDVAASAAADLKKRLTLYRLRTKIGIESSDLPVLAVWEEPDLTAAELYADRRFPEGEMARLYGAPPAELIEASPDDYRLRRIRGGIAEAETDYPGSDVFPHDVLFDQNGGVSFRKGCFVGQEVVSRMQHRGTARRRLMLLAGERHLTPGSNIEAGGKTIGTVLSADGTEGFGFLRIDRLAGALSRGEELSADGVPVTATIPPWAGFALPEPAGADGETAGSEA</sequence>
<keyword evidence="4" id="KW-1185">Reference proteome</keyword>
<dbReference type="PANTHER" id="PTHR22602">
    <property type="entry name" value="TRANSFERASE CAF17, MITOCHONDRIAL-RELATED"/>
    <property type="match status" value="1"/>
</dbReference>
<keyword evidence="3" id="KW-0489">Methyltransferase</keyword>
<evidence type="ECO:0000256" key="1">
    <source>
        <dbReference type="ARBA" id="ARBA00022946"/>
    </source>
</evidence>
<protein>
    <submittedName>
        <fullName evidence="3">Putative aminomethyltransferase</fullName>
    </submittedName>
</protein>
<dbReference type="Pfam" id="PF25455">
    <property type="entry name" value="Beta-barrel_CAF17_C"/>
    <property type="match status" value="1"/>
</dbReference>
<name>Q1YEH4_AURMS</name>
<comment type="caution">
    <text evidence="3">The sequence shown here is derived from an EMBL/GenBank/DDBJ whole genome shotgun (WGS) entry which is preliminary data.</text>
</comment>
<gene>
    <name evidence="3" type="ORF">SI859A1_01101</name>
</gene>
<dbReference type="NCBIfam" id="TIGR03317">
    <property type="entry name" value="ygfZ_signature"/>
    <property type="match status" value="1"/>
</dbReference>
<dbReference type="Gene3D" id="3.30.1360.120">
    <property type="entry name" value="Probable tRNA modification gtpase trme, domain 1"/>
    <property type="match status" value="2"/>
</dbReference>
<dbReference type="HOGENOM" id="CLU_007884_7_1_5"/>
<dbReference type="InterPro" id="IPR017703">
    <property type="entry name" value="YgfZ/GCV_T_CS"/>
</dbReference>
<dbReference type="GO" id="GO:0008168">
    <property type="term" value="F:methyltransferase activity"/>
    <property type="evidence" value="ECO:0007669"/>
    <property type="project" value="UniProtKB-KW"/>
</dbReference>
<dbReference type="InterPro" id="IPR057460">
    <property type="entry name" value="CAF17_C"/>
</dbReference>
<keyword evidence="3" id="KW-0808">Transferase</keyword>
<dbReference type="OrthoDB" id="9796287at2"/>
<dbReference type="GO" id="GO:0016226">
    <property type="term" value="P:iron-sulfur cluster assembly"/>
    <property type="evidence" value="ECO:0007669"/>
    <property type="project" value="TreeGrafter"/>
</dbReference>
<dbReference type="BioCyc" id="AURANTIMONAS:SI859A1_01101-MONOMER"/>
<organism evidence="3 4">
    <name type="scientific">Aurantimonas manganoxydans (strain ATCC BAA-1229 / DSM 21871 / SI85-9A1)</name>
    <dbReference type="NCBI Taxonomy" id="287752"/>
    <lineage>
        <taxon>Bacteria</taxon>
        <taxon>Pseudomonadati</taxon>
        <taxon>Pseudomonadota</taxon>
        <taxon>Alphaproteobacteria</taxon>
        <taxon>Hyphomicrobiales</taxon>
        <taxon>Aurantimonadaceae</taxon>
        <taxon>Aurantimonas</taxon>
    </lineage>
</organism>
<dbReference type="EMBL" id="AAPJ01000008">
    <property type="protein sequence ID" value="EAS48617.1"/>
    <property type="molecule type" value="Genomic_DNA"/>
</dbReference>
<evidence type="ECO:0000313" key="3">
    <source>
        <dbReference type="EMBL" id="EAS48617.1"/>
    </source>
</evidence>
<accession>Q1YEH4</accession>
<dbReference type="PANTHER" id="PTHR22602:SF0">
    <property type="entry name" value="TRANSFERASE CAF17, MITOCHONDRIAL-RELATED"/>
    <property type="match status" value="1"/>
</dbReference>
<dbReference type="AlphaFoldDB" id="Q1YEH4"/>
<dbReference type="RefSeq" id="WP_009208963.1">
    <property type="nucleotide sequence ID" value="NZ_BBWP01000022.1"/>
</dbReference>
<reference evidence="3 4" key="1">
    <citation type="journal article" date="2008" name="Appl. Environ. Microbiol.">
        <title>Genomic insights into Mn(II) oxidation by the marine alphaproteobacterium Aurantimonas sp. strain SI85-9A1.</title>
        <authorList>
            <person name="Dick G.J."/>
            <person name="Podell S."/>
            <person name="Johnson H.A."/>
            <person name="Rivera-Espinoza Y."/>
            <person name="Bernier-Latmani R."/>
            <person name="McCarthy J.K."/>
            <person name="Torpey J.W."/>
            <person name="Clement B.G."/>
            <person name="Gaasterland T."/>
            <person name="Tebo B.M."/>
        </authorList>
    </citation>
    <scope>NUCLEOTIDE SEQUENCE [LARGE SCALE GENOMIC DNA]</scope>
    <source>
        <strain evidence="3 4">SI85-9A1</strain>
    </source>
</reference>
<dbReference type="InterPro" id="IPR027266">
    <property type="entry name" value="TrmE/GcvT-like"/>
</dbReference>
<dbReference type="Proteomes" id="UP000000321">
    <property type="component" value="Unassembled WGS sequence"/>
</dbReference>
<dbReference type="InterPro" id="IPR045179">
    <property type="entry name" value="YgfZ/GcvT"/>
</dbReference>
<evidence type="ECO:0000259" key="2">
    <source>
        <dbReference type="Pfam" id="PF25455"/>
    </source>
</evidence>
<dbReference type="SUPFAM" id="SSF103025">
    <property type="entry name" value="Folate-binding domain"/>
    <property type="match status" value="1"/>
</dbReference>
<feature type="domain" description="CAF17 C-terminal" evidence="2">
    <location>
        <begin position="199"/>
        <end position="270"/>
    </location>
</feature>
<dbReference type="GO" id="GO:0032259">
    <property type="term" value="P:methylation"/>
    <property type="evidence" value="ECO:0007669"/>
    <property type="project" value="UniProtKB-KW"/>
</dbReference>